<protein>
    <submittedName>
        <fullName evidence="10">FUSC family protein</fullName>
    </submittedName>
</protein>
<evidence type="ECO:0000256" key="7">
    <source>
        <dbReference type="SAM" id="Phobius"/>
    </source>
</evidence>
<comment type="subcellular location">
    <subcellularLocation>
        <location evidence="1">Cell membrane</location>
        <topology evidence="1">Multi-pass membrane protein</topology>
    </subcellularLocation>
</comment>
<dbReference type="RefSeq" id="WP_272145220.1">
    <property type="nucleotide sequence ID" value="NZ_JAQNDM010000002.1"/>
</dbReference>
<dbReference type="Pfam" id="PF13515">
    <property type="entry name" value="FUSC_2"/>
    <property type="match status" value="1"/>
</dbReference>
<feature type="transmembrane region" description="Helical" evidence="7">
    <location>
        <begin position="517"/>
        <end position="537"/>
    </location>
</feature>
<evidence type="ECO:0000259" key="8">
    <source>
        <dbReference type="Pfam" id="PF12805"/>
    </source>
</evidence>
<feature type="domain" description="Integral membrane bound transporter" evidence="9">
    <location>
        <begin position="410"/>
        <end position="532"/>
    </location>
</feature>
<feature type="transmembrane region" description="Helical" evidence="7">
    <location>
        <begin position="70"/>
        <end position="90"/>
    </location>
</feature>
<evidence type="ECO:0000256" key="3">
    <source>
        <dbReference type="ARBA" id="ARBA00022692"/>
    </source>
</evidence>
<dbReference type="PANTHER" id="PTHR30509:SF9">
    <property type="entry name" value="MULTIDRUG RESISTANCE PROTEIN MDTO"/>
    <property type="match status" value="1"/>
</dbReference>
<evidence type="ECO:0000256" key="2">
    <source>
        <dbReference type="ARBA" id="ARBA00022475"/>
    </source>
</evidence>
<evidence type="ECO:0000256" key="1">
    <source>
        <dbReference type="ARBA" id="ARBA00004651"/>
    </source>
</evidence>
<evidence type="ECO:0000256" key="6">
    <source>
        <dbReference type="ARBA" id="ARBA00043993"/>
    </source>
</evidence>
<dbReference type="InterPro" id="IPR049453">
    <property type="entry name" value="Memb_transporter_dom"/>
</dbReference>
<comment type="caution">
    <text evidence="10">The sequence shown here is derived from an EMBL/GenBank/DDBJ whole genome shotgun (WGS) entry which is preliminary data.</text>
</comment>
<evidence type="ECO:0000256" key="5">
    <source>
        <dbReference type="ARBA" id="ARBA00023136"/>
    </source>
</evidence>
<dbReference type="InterPro" id="IPR032692">
    <property type="entry name" value="YccS_N"/>
</dbReference>
<evidence type="ECO:0000313" key="10">
    <source>
        <dbReference type="EMBL" id="MDC0714550.1"/>
    </source>
</evidence>
<sequence length="732" mass="78486">MLRRLVEHTKEVTRFAPVKPAVMAGVRAAIATLFPVVVADALHIPDALWLSVGGFNTSFADRGGSYRTRALSMSAGLFAGALAAIAGGWVGQYPLLAIPVAFGWITACSYAGVFGAAANVVGNTSASAFVISMALPSSSFSEVLLRAGLLGLGGLWALVLSLVLWPIRPYRPARMAVSHCFQRVADYAGAVGQLSREGADAAAWQAVILGHHGRIREALEVAGSTLAATRRGRGEMGRGERLLVLLQMADALFRAMIALGDVMESLVQENRGTPGGEEVARTLAAFSATLQELARITETEGRPRTLPSLEWDAAAFKAILVRADTVGEPRPLEAGERAKCLHAARLLERLREVSGSAVRMATGLSGERVSSRSSPVVQRPSVLAPLRDNLSLDSVVLRHALRVGFTTTLAVGLSAHFIQSHGYWVTITVLTIMQPYTGTTFLKGLQRIAGTMVGGILAVAVASWFHEPQAILVLVFLTVAISIAVIPLNYGLYTVFLTLTFVLLAEVGTGDWGLARVRIINTLIGGALALACTWLLWERPERELFPKHLAAALRAHRDYVLLVFSSGLEGGRGVEEALSEAQRKMGLETLNAEASFQRLLSEPRRRTEPLEPLMTLLTYTRRLAASVVSIASSFQYLGVERSRERLEHFVSAAGRVLEDLAEAVGTGRTPASLDDFEEALGRSALPPEGTDSLLGIQLERVARHLTILHGAASRRGERAPFECPPTPDKASA</sequence>
<evidence type="ECO:0000256" key="4">
    <source>
        <dbReference type="ARBA" id="ARBA00022989"/>
    </source>
</evidence>
<feature type="transmembrane region" description="Helical" evidence="7">
    <location>
        <begin position="472"/>
        <end position="505"/>
    </location>
</feature>
<evidence type="ECO:0000259" key="9">
    <source>
        <dbReference type="Pfam" id="PF13515"/>
    </source>
</evidence>
<dbReference type="EMBL" id="JAQNDM010000002">
    <property type="protein sequence ID" value="MDC0714550.1"/>
    <property type="molecule type" value="Genomic_DNA"/>
</dbReference>
<name>A0ABT5DLK5_9BACT</name>
<comment type="similarity">
    <text evidence="6">Belongs to the YccS/YhfK family.</text>
</comment>
<reference evidence="10 11" key="1">
    <citation type="submission" date="2022-11" db="EMBL/GenBank/DDBJ databases">
        <title>Minimal conservation of predation-associated metabolite biosynthetic gene clusters underscores biosynthetic potential of Myxococcota including descriptions for ten novel species: Archangium lansinium sp. nov., Myxococcus landrumus sp. nov., Nannocystis bai.</title>
        <authorList>
            <person name="Ahearne A."/>
            <person name="Stevens C."/>
            <person name="Dowd S."/>
        </authorList>
    </citation>
    <scope>NUCLEOTIDE SEQUENCE [LARGE SCALE GENOMIC DNA]</scope>
    <source>
        <strain evidence="10 11">NCWAL01</strain>
    </source>
</reference>
<evidence type="ECO:0000313" key="11">
    <source>
        <dbReference type="Proteomes" id="UP001221838"/>
    </source>
</evidence>
<feature type="transmembrane region" description="Helical" evidence="7">
    <location>
        <begin position="143"/>
        <end position="165"/>
    </location>
</feature>
<keyword evidence="3 7" id="KW-0812">Transmembrane</keyword>
<keyword evidence="2" id="KW-1003">Cell membrane</keyword>
<dbReference type="PANTHER" id="PTHR30509">
    <property type="entry name" value="P-HYDROXYBENZOIC ACID EFFLUX PUMP SUBUNIT-RELATED"/>
    <property type="match status" value="1"/>
</dbReference>
<proteinExistence type="inferred from homology"/>
<keyword evidence="4 7" id="KW-1133">Transmembrane helix</keyword>
<feature type="transmembrane region" description="Helical" evidence="7">
    <location>
        <begin position="448"/>
        <end position="466"/>
    </location>
</feature>
<dbReference type="Proteomes" id="UP001221838">
    <property type="component" value="Unassembled WGS sequence"/>
</dbReference>
<feature type="domain" description="Integral membrane protein YccS N-terminal" evidence="8">
    <location>
        <begin position="82"/>
        <end position="319"/>
    </location>
</feature>
<organism evidence="10 11">
    <name type="scientific">Stigmatella ashevillensis</name>
    <dbReference type="NCBI Taxonomy" id="2995309"/>
    <lineage>
        <taxon>Bacteria</taxon>
        <taxon>Pseudomonadati</taxon>
        <taxon>Myxococcota</taxon>
        <taxon>Myxococcia</taxon>
        <taxon>Myxococcales</taxon>
        <taxon>Cystobacterineae</taxon>
        <taxon>Archangiaceae</taxon>
        <taxon>Stigmatella</taxon>
    </lineage>
</organism>
<dbReference type="Pfam" id="PF12805">
    <property type="entry name" value="FUSC-like"/>
    <property type="match status" value="1"/>
</dbReference>
<gene>
    <name evidence="10" type="ORF">POL68_39245</name>
</gene>
<keyword evidence="5 7" id="KW-0472">Membrane</keyword>
<keyword evidence="11" id="KW-1185">Reference proteome</keyword>
<accession>A0ABT5DLK5</accession>
<feature type="transmembrane region" description="Helical" evidence="7">
    <location>
        <begin position="96"/>
        <end position="113"/>
    </location>
</feature>